<evidence type="ECO:0000256" key="1">
    <source>
        <dbReference type="ARBA" id="ARBA00022729"/>
    </source>
</evidence>
<reference evidence="4 5" key="1">
    <citation type="submission" date="2022-01" db="EMBL/GenBank/DDBJ databases">
        <title>Whole genome-based taxonomy of the Shewanellaceae.</title>
        <authorList>
            <person name="Martin-Rodriguez A.J."/>
        </authorList>
    </citation>
    <scope>NUCLEOTIDE SEQUENCE [LARGE SCALE GENOMIC DNA]</scope>
    <source>
        <strain evidence="4 5">DSM 21332</strain>
    </source>
</reference>
<feature type="chain" id="PRO_5047332228" evidence="3">
    <location>
        <begin position="24"/>
        <end position="168"/>
    </location>
</feature>
<sequence>MKKTVNRALMTLVMLGAPMMAHAEKIAVVDMAAVFEQLPQREQIGKQLESEFGDRMAAVKKLQEDLRSMAEKNQRDAALMSETQKTEALRKMESMQADLQLKGKALDEDLRRRQGEEQNKLLGQVQKVITSVAEKGKYDIVLQRGAVIYVKPDADISNQVVEALSKGN</sequence>
<dbReference type="Gene3D" id="3.30.910.20">
    <property type="entry name" value="Skp domain"/>
    <property type="match status" value="1"/>
</dbReference>
<evidence type="ECO:0000313" key="4">
    <source>
        <dbReference type="EMBL" id="MCL2912979.1"/>
    </source>
</evidence>
<comment type="similarity">
    <text evidence="2">Belongs to the skp family.</text>
</comment>
<dbReference type="RefSeq" id="WP_240316969.1">
    <property type="nucleotide sequence ID" value="NZ_JAKIKT010000001.1"/>
</dbReference>
<protein>
    <submittedName>
        <fullName evidence="4">OmpH family outer membrane protein</fullName>
    </submittedName>
</protein>
<organism evidence="4 5">
    <name type="scientific">Shewanella corallii</name>
    <dbReference type="NCBI Taxonomy" id="560080"/>
    <lineage>
        <taxon>Bacteria</taxon>
        <taxon>Pseudomonadati</taxon>
        <taxon>Pseudomonadota</taxon>
        <taxon>Gammaproteobacteria</taxon>
        <taxon>Alteromonadales</taxon>
        <taxon>Shewanellaceae</taxon>
        <taxon>Shewanella</taxon>
    </lineage>
</organism>
<dbReference type="PANTHER" id="PTHR35089">
    <property type="entry name" value="CHAPERONE PROTEIN SKP"/>
    <property type="match status" value="1"/>
</dbReference>
<dbReference type="InterPro" id="IPR024930">
    <property type="entry name" value="Skp_dom_sf"/>
</dbReference>
<dbReference type="InterPro" id="IPR005632">
    <property type="entry name" value="Chaperone_Skp"/>
</dbReference>
<dbReference type="SMART" id="SM00935">
    <property type="entry name" value="OmpH"/>
    <property type="match status" value="1"/>
</dbReference>
<comment type="caution">
    <text evidence="4">The sequence shown here is derived from an EMBL/GenBank/DDBJ whole genome shotgun (WGS) entry which is preliminary data.</text>
</comment>
<keyword evidence="1 3" id="KW-0732">Signal</keyword>
<dbReference type="Pfam" id="PF03938">
    <property type="entry name" value="OmpH"/>
    <property type="match status" value="1"/>
</dbReference>
<dbReference type="SUPFAM" id="SSF111384">
    <property type="entry name" value="OmpH-like"/>
    <property type="match status" value="1"/>
</dbReference>
<evidence type="ECO:0000256" key="2">
    <source>
        <dbReference type="PIRNR" id="PIRNR002094"/>
    </source>
</evidence>
<gene>
    <name evidence="4" type="ORF">L2725_04165</name>
</gene>
<dbReference type="EMBL" id="JAKIKT010000001">
    <property type="protein sequence ID" value="MCL2912979.1"/>
    <property type="molecule type" value="Genomic_DNA"/>
</dbReference>
<dbReference type="PANTHER" id="PTHR35089:SF1">
    <property type="entry name" value="CHAPERONE PROTEIN SKP"/>
    <property type="match status" value="1"/>
</dbReference>
<name>A0ABT0N3G1_9GAMM</name>
<evidence type="ECO:0000313" key="5">
    <source>
        <dbReference type="Proteomes" id="UP001202831"/>
    </source>
</evidence>
<keyword evidence="5" id="KW-1185">Reference proteome</keyword>
<evidence type="ECO:0000256" key="3">
    <source>
        <dbReference type="SAM" id="SignalP"/>
    </source>
</evidence>
<dbReference type="PIRSF" id="PIRSF002094">
    <property type="entry name" value="OMP26_Skp"/>
    <property type="match status" value="1"/>
</dbReference>
<proteinExistence type="inferred from homology"/>
<feature type="signal peptide" evidence="3">
    <location>
        <begin position="1"/>
        <end position="23"/>
    </location>
</feature>
<dbReference type="Proteomes" id="UP001202831">
    <property type="component" value="Unassembled WGS sequence"/>
</dbReference>
<accession>A0ABT0N3G1</accession>